<reference evidence="2" key="1">
    <citation type="journal article" date="2023" name="Nat. Plants">
        <title>Single-cell RNA sequencing provides a high-resolution roadmap for understanding the multicellular compartmentation of specialized metabolism.</title>
        <authorList>
            <person name="Sun S."/>
            <person name="Shen X."/>
            <person name="Li Y."/>
            <person name="Li Y."/>
            <person name="Wang S."/>
            <person name="Li R."/>
            <person name="Zhang H."/>
            <person name="Shen G."/>
            <person name="Guo B."/>
            <person name="Wei J."/>
            <person name="Xu J."/>
            <person name="St-Pierre B."/>
            <person name="Chen S."/>
            <person name="Sun C."/>
        </authorList>
    </citation>
    <scope>NUCLEOTIDE SEQUENCE [LARGE SCALE GENOMIC DNA]</scope>
</reference>
<sequence length="840" mass="94480">MEILHRYYRIISSLFLFLLNFSLSSQEEYYINCGSSSTITLGRRTFIGDENSNFFRGQSSISKNPNSSSNSPSLYDTARVFRKKSWYEFDIVENGTYIVRLHFLAFTSQENLLDAKFNVSASGFPLLSVKNGSNSPLVEEFLLTINQGKFKIDLIPYGSSSLGFVNAIEVVFTPVSPRLLLPDFAPRITSLGSSDGHYNGLLSKALHVIKRVNIGGDIITPDNDTLPRNWVPDDEFLLIPDSAKKWSQTERPNYKEEWATAYDAPDLVYETAKVMNTSPGNKLFNISWRFGVSKNDKFLVRAHFCDVVSLHLSNNIYFNLYIYGDYSQRIDPYDGGSRAMLAVPFYFDFVIDSDDSGFMNISVGPRNDSPNQTAFLNGLEIMKLITNDGSIRDGNGGSKKKMFIIIGSVIGGTIFVMILLVVFILFALKRRKGKSVETFEELFPAFNWGSSHSRTTQKNDYGSPMQVLNLGLKVPFADILFATNDFDEKMVIGEGGFGKVYKGTLRNGTKVAVKRSEPGKGQGLPEFQTEIMVLSKIRHRHLVSLIGYCDERSEMILVYEFMEKGTLREHLYTSKEESKRPGLALGVFSWEKRLQLSIDAAEGLRYLHDGIDGGIIHRDIKSTNILLDEHYVAKVSDFGISRSGHLDESHISTDVKGSFGYLDPEYYKSFQLTKKSDVFSFGVVLLELLCARAPIDKSLPGDEVNLADWGSSCIVKGEVEKLIDPSLVGTINPNSLRKFGEIVEKCLQEQAVHRPSMVDVLWDLKYALQLQRTEVPRQPYEDSRTDISSNLPVPFLTHRLPSQSLPMSDTDEMALKPYESDTSYTNASEVFSQLKIDEAR</sequence>
<accession>A0ACC0CI51</accession>
<protein>
    <submittedName>
        <fullName evidence="1">Uncharacterized protein</fullName>
    </submittedName>
</protein>
<evidence type="ECO:0000313" key="1">
    <source>
        <dbReference type="EMBL" id="KAI5684498.1"/>
    </source>
</evidence>
<comment type="caution">
    <text evidence="1">The sequence shown here is derived from an EMBL/GenBank/DDBJ whole genome shotgun (WGS) entry which is preliminary data.</text>
</comment>
<proteinExistence type="predicted"/>
<name>A0ACC0CI51_CATRO</name>
<dbReference type="EMBL" id="CM044701">
    <property type="protein sequence ID" value="KAI5684498.1"/>
    <property type="molecule type" value="Genomic_DNA"/>
</dbReference>
<keyword evidence="2" id="KW-1185">Reference proteome</keyword>
<dbReference type="Proteomes" id="UP001060085">
    <property type="component" value="Linkage Group LG01"/>
</dbReference>
<organism evidence="1 2">
    <name type="scientific">Catharanthus roseus</name>
    <name type="common">Madagascar periwinkle</name>
    <name type="synonym">Vinca rosea</name>
    <dbReference type="NCBI Taxonomy" id="4058"/>
    <lineage>
        <taxon>Eukaryota</taxon>
        <taxon>Viridiplantae</taxon>
        <taxon>Streptophyta</taxon>
        <taxon>Embryophyta</taxon>
        <taxon>Tracheophyta</taxon>
        <taxon>Spermatophyta</taxon>
        <taxon>Magnoliopsida</taxon>
        <taxon>eudicotyledons</taxon>
        <taxon>Gunneridae</taxon>
        <taxon>Pentapetalae</taxon>
        <taxon>asterids</taxon>
        <taxon>lamiids</taxon>
        <taxon>Gentianales</taxon>
        <taxon>Apocynaceae</taxon>
        <taxon>Rauvolfioideae</taxon>
        <taxon>Vinceae</taxon>
        <taxon>Catharanthinae</taxon>
        <taxon>Catharanthus</taxon>
    </lineage>
</organism>
<gene>
    <name evidence="1" type="ORF">M9H77_05726</name>
</gene>
<evidence type="ECO:0000313" key="2">
    <source>
        <dbReference type="Proteomes" id="UP001060085"/>
    </source>
</evidence>